<dbReference type="Proteomes" id="UP001146351">
    <property type="component" value="Unassembled WGS sequence"/>
</dbReference>
<sequence length="215" mass="23956">MRSATFLPLILLVLPQYVNGWYLDQSCHKPKRSFGPPGAPEYLDDMSGMVMKAVANAFDMAETAQNSLEFLRQGMGSEQEMKLVKDMFAFAVRNEKLQQSEYLNFVAGVLSEIVAFDQNEGKPSPQPQTLPPNEMIVFCDFTRFKENHDCIHDAEGNACDTAVNGPLVMIDVYKECRDGFRWKDGQPIQDEPSQTDVSDAKASSDVLMASTVNIG</sequence>
<accession>A0A9W9LH36</accession>
<dbReference type="EMBL" id="JAPQKO010000006">
    <property type="protein sequence ID" value="KAJ5155380.1"/>
    <property type="molecule type" value="Genomic_DNA"/>
</dbReference>
<evidence type="ECO:0000313" key="3">
    <source>
        <dbReference type="Proteomes" id="UP001146351"/>
    </source>
</evidence>
<dbReference type="OrthoDB" id="5357372at2759"/>
<evidence type="ECO:0000256" key="1">
    <source>
        <dbReference type="SAM" id="SignalP"/>
    </source>
</evidence>
<proteinExistence type="predicted"/>
<feature type="signal peptide" evidence="1">
    <location>
        <begin position="1"/>
        <end position="20"/>
    </location>
</feature>
<reference evidence="2" key="1">
    <citation type="submission" date="2022-11" db="EMBL/GenBank/DDBJ databases">
        <authorList>
            <person name="Petersen C."/>
        </authorList>
    </citation>
    <scope>NUCLEOTIDE SEQUENCE</scope>
    <source>
        <strain evidence="2">IBT 21917</strain>
    </source>
</reference>
<feature type="chain" id="PRO_5040971209" evidence="1">
    <location>
        <begin position="21"/>
        <end position="215"/>
    </location>
</feature>
<name>A0A9W9LH36_9EURO</name>
<gene>
    <name evidence="2" type="ORF">N7492_008183</name>
</gene>
<keyword evidence="1" id="KW-0732">Signal</keyword>
<dbReference type="AlphaFoldDB" id="A0A9W9LH36"/>
<evidence type="ECO:0000313" key="2">
    <source>
        <dbReference type="EMBL" id="KAJ5155380.1"/>
    </source>
</evidence>
<reference evidence="2" key="2">
    <citation type="journal article" date="2023" name="IMA Fungus">
        <title>Comparative genomic study of the Penicillium genus elucidates a diverse pangenome and 15 lateral gene transfer events.</title>
        <authorList>
            <person name="Petersen C."/>
            <person name="Sorensen T."/>
            <person name="Nielsen M.R."/>
            <person name="Sondergaard T.E."/>
            <person name="Sorensen J.L."/>
            <person name="Fitzpatrick D.A."/>
            <person name="Frisvad J.C."/>
            <person name="Nielsen K.L."/>
        </authorList>
    </citation>
    <scope>NUCLEOTIDE SEQUENCE</scope>
    <source>
        <strain evidence="2">IBT 21917</strain>
    </source>
</reference>
<protein>
    <submittedName>
        <fullName evidence="2">Uncharacterized protein</fullName>
    </submittedName>
</protein>
<keyword evidence="3" id="KW-1185">Reference proteome</keyword>
<comment type="caution">
    <text evidence="2">The sequence shown here is derived from an EMBL/GenBank/DDBJ whole genome shotgun (WGS) entry which is preliminary data.</text>
</comment>
<organism evidence="2 3">
    <name type="scientific">Penicillium capsulatum</name>
    <dbReference type="NCBI Taxonomy" id="69766"/>
    <lineage>
        <taxon>Eukaryota</taxon>
        <taxon>Fungi</taxon>
        <taxon>Dikarya</taxon>
        <taxon>Ascomycota</taxon>
        <taxon>Pezizomycotina</taxon>
        <taxon>Eurotiomycetes</taxon>
        <taxon>Eurotiomycetidae</taxon>
        <taxon>Eurotiales</taxon>
        <taxon>Aspergillaceae</taxon>
        <taxon>Penicillium</taxon>
    </lineage>
</organism>